<sequence length="77" mass="8245">MPALRFERPHKVVSHHEAADHVELTVQPRSSCGLVGQHGAGKTTTLSMAVDLLRPDHGRAANSFSTGRSLPAPAQPR</sequence>
<evidence type="ECO:0000256" key="1">
    <source>
        <dbReference type="SAM" id="MobiDB-lite"/>
    </source>
</evidence>
<dbReference type="GO" id="GO:0016887">
    <property type="term" value="F:ATP hydrolysis activity"/>
    <property type="evidence" value="ECO:0007669"/>
    <property type="project" value="InterPro"/>
</dbReference>
<feature type="domain" description="ABC transporter" evidence="2">
    <location>
        <begin position="20"/>
        <end position="60"/>
    </location>
</feature>
<dbReference type="Pfam" id="PF00005">
    <property type="entry name" value="ABC_tran"/>
    <property type="match status" value="1"/>
</dbReference>
<organism evidence="3 4">
    <name type="scientific">Saccharomonospora amisosensis</name>
    <dbReference type="NCBI Taxonomy" id="1128677"/>
    <lineage>
        <taxon>Bacteria</taxon>
        <taxon>Bacillati</taxon>
        <taxon>Actinomycetota</taxon>
        <taxon>Actinomycetes</taxon>
        <taxon>Pseudonocardiales</taxon>
        <taxon>Pseudonocardiaceae</taxon>
        <taxon>Saccharomonospora</taxon>
    </lineage>
</organism>
<evidence type="ECO:0000313" key="3">
    <source>
        <dbReference type="EMBL" id="NIJ12113.1"/>
    </source>
</evidence>
<dbReference type="InterPro" id="IPR003439">
    <property type="entry name" value="ABC_transporter-like_ATP-bd"/>
</dbReference>
<dbReference type="Proteomes" id="UP000545493">
    <property type="component" value="Unassembled WGS sequence"/>
</dbReference>
<dbReference type="AlphaFoldDB" id="A0A7X5ZQR3"/>
<dbReference type="SUPFAM" id="SSF52540">
    <property type="entry name" value="P-loop containing nucleoside triphosphate hydrolases"/>
    <property type="match status" value="1"/>
</dbReference>
<evidence type="ECO:0000313" key="4">
    <source>
        <dbReference type="Proteomes" id="UP000545493"/>
    </source>
</evidence>
<keyword evidence="4" id="KW-1185">Reference proteome</keyword>
<name>A0A7X5ZQR3_9PSEU</name>
<dbReference type="RefSeq" id="WP_167170405.1">
    <property type="nucleotide sequence ID" value="NZ_JAAOYM010000001.1"/>
</dbReference>
<evidence type="ECO:0000259" key="2">
    <source>
        <dbReference type="Pfam" id="PF00005"/>
    </source>
</evidence>
<protein>
    <submittedName>
        <fullName evidence="3">ABC-type multidrug transport system ATPase subunit</fullName>
    </submittedName>
</protein>
<gene>
    <name evidence="3" type="ORF">FHU38_002457</name>
</gene>
<dbReference type="GO" id="GO:0005524">
    <property type="term" value="F:ATP binding"/>
    <property type="evidence" value="ECO:0007669"/>
    <property type="project" value="InterPro"/>
</dbReference>
<feature type="region of interest" description="Disordered" evidence="1">
    <location>
        <begin position="58"/>
        <end position="77"/>
    </location>
</feature>
<comment type="caution">
    <text evidence="3">The sequence shown here is derived from an EMBL/GenBank/DDBJ whole genome shotgun (WGS) entry which is preliminary data.</text>
</comment>
<dbReference type="InterPro" id="IPR027417">
    <property type="entry name" value="P-loop_NTPase"/>
</dbReference>
<reference evidence="3 4" key="1">
    <citation type="submission" date="2020-03" db="EMBL/GenBank/DDBJ databases">
        <title>Sequencing the genomes of 1000 actinobacteria strains.</title>
        <authorList>
            <person name="Klenk H.-P."/>
        </authorList>
    </citation>
    <scope>NUCLEOTIDE SEQUENCE [LARGE SCALE GENOMIC DNA]</scope>
    <source>
        <strain evidence="3 4">DSM 45685</strain>
    </source>
</reference>
<proteinExistence type="predicted"/>
<accession>A0A7X5ZQR3</accession>
<dbReference type="EMBL" id="JAAOYM010000001">
    <property type="protein sequence ID" value="NIJ12113.1"/>
    <property type="molecule type" value="Genomic_DNA"/>
</dbReference>
<dbReference type="Gene3D" id="3.40.50.300">
    <property type="entry name" value="P-loop containing nucleotide triphosphate hydrolases"/>
    <property type="match status" value="1"/>
</dbReference>